<evidence type="ECO:0000256" key="1">
    <source>
        <dbReference type="ARBA" id="ARBA00023002"/>
    </source>
</evidence>
<keyword evidence="3" id="KW-1185">Reference proteome</keyword>
<dbReference type="InterPro" id="IPR052228">
    <property type="entry name" value="Sec_Metab_Biosynth_Oxidored"/>
</dbReference>
<dbReference type="EMBL" id="JBAHYK010000608">
    <property type="protein sequence ID" value="KAL0572605.1"/>
    <property type="molecule type" value="Genomic_DNA"/>
</dbReference>
<dbReference type="PANTHER" id="PTHR47534:SF3">
    <property type="entry name" value="ALCOHOL DEHYDROGENASE-LIKE C-TERMINAL DOMAIN-CONTAINING PROTEIN"/>
    <property type="match status" value="1"/>
</dbReference>
<dbReference type="PANTHER" id="PTHR47534">
    <property type="entry name" value="YALI0E05731P"/>
    <property type="match status" value="1"/>
</dbReference>
<dbReference type="SUPFAM" id="SSF51735">
    <property type="entry name" value="NAD(P)-binding Rossmann-fold domains"/>
    <property type="match status" value="1"/>
</dbReference>
<evidence type="ECO:0000313" key="3">
    <source>
        <dbReference type="Proteomes" id="UP001465976"/>
    </source>
</evidence>
<dbReference type="InterPro" id="IPR036291">
    <property type="entry name" value="NAD(P)-bd_dom_sf"/>
</dbReference>
<accession>A0ABR3FBH9</accession>
<keyword evidence="1" id="KW-0560">Oxidoreductase</keyword>
<proteinExistence type="predicted"/>
<dbReference type="Pfam" id="PF00106">
    <property type="entry name" value="adh_short"/>
    <property type="match status" value="1"/>
</dbReference>
<dbReference type="Gene3D" id="3.40.50.720">
    <property type="entry name" value="NAD(P)-binding Rossmann-like Domain"/>
    <property type="match status" value="1"/>
</dbReference>
<name>A0ABR3FBH9_9AGAR</name>
<gene>
    <name evidence="2" type="ORF">V5O48_009358</name>
</gene>
<evidence type="ECO:0000313" key="2">
    <source>
        <dbReference type="EMBL" id="KAL0572605.1"/>
    </source>
</evidence>
<sequence length="337" mass="36846">MVNLEQIHFSNASISSSLPSGLIAVFVGATSGIGEYSLKAFAKHARRPKIYFVGRSEEAATRIVEECNKLNKGGEYVFIKSDVSLIRNVDKVCEEIKQKEKQVDLLFQSQGTLNIKKQTEEGLPVAYALSYASRFRFTQNLLPLLRETTSLKRVVTVFAGTKEGSIDESDWLSQNKASMGAAAAHMVSILTLSLEILAKEAPDLSFVHSYPGYVQSQIARDLTPEEIKAMMDGAQTRGPVPVVSPDDCGEIHVYLSTSMKYPSSQQKENKGVSVGEGVEVARGTDGKVGSGVYTVDQDGESASSEVEALLANFRNEGVVDRLKKHTEEVFERIVKLS</sequence>
<organism evidence="2 3">
    <name type="scientific">Marasmius crinis-equi</name>
    <dbReference type="NCBI Taxonomy" id="585013"/>
    <lineage>
        <taxon>Eukaryota</taxon>
        <taxon>Fungi</taxon>
        <taxon>Dikarya</taxon>
        <taxon>Basidiomycota</taxon>
        <taxon>Agaricomycotina</taxon>
        <taxon>Agaricomycetes</taxon>
        <taxon>Agaricomycetidae</taxon>
        <taxon>Agaricales</taxon>
        <taxon>Marasmiineae</taxon>
        <taxon>Marasmiaceae</taxon>
        <taxon>Marasmius</taxon>
    </lineage>
</organism>
<reference evidence="2 3" key="1">
    <citation type="submission" date="2024-02" db="EMBL/GenBank/DDBJ databases">
        <title>A draft genome for the cacao thread blight pathogen Marasmius crinis-equi.</title>
        <authorList>
            <person name="Cohen S.P."/>
            <person name="Baruah I.K."/>
            <person name="Amoako-Attah I."/>
            <person name="Bukari Y."/>
            <person name="Meinhardt L.W."/>
            <person name="Bailey B.A."/>
        </authorList>
    </citation>
    <scope>NUCLEOTIDE SEQUENCE [LARGE SCALE GENOMIC DNA]</scope>
    <source>
        <strain evidence="2 3">GH-76</strain>
    </source>
</reference>
<dbReference type="Proteomes" id="UP001465976">
    <property type="component" value="Unassembled WGS sequence"/>
</dbReference>
<protein>
    <submittedName>
        <fullName evidence="2">Uncharacterized protein</fullName>
    </submittedName>
</protein>
<comment type="caution">
    <text evidence="2">The sequence shown here is derived from an EMBL/GenBank/DDBJ whole genome shotgun (WGS) entry which is preliminary data.</text>
</comment>
<dbReference type="InterPro" id="IPR002347">
    <property type="entry name" value="SDR_fam"/>
</dbReference>